<dbReference type="InterPro" id="IPR050282">
    <property type="entry name" value="Cycloisomerase_2"/>
</dbReference>
<comment type="similarity">
    <text evidence="1">Belongs to the cycloisomerase 2 family.</text>
</comment>
<evidence type="ECO:0008006" key="3">
    <source>
        <dbReference type="Google" id="ProtNLM"/>
    </source>
</evidence>
<dbReference type="GO" id="GO:0017057">
    <property type="term" value="F:6-phosphogluconolactonase activity"/>
    <property type="evidence" value="ECO:0007669"/>
    <property type="project" value="TreeGrafter"/>
</dbReference>
<dbReference type="InterPro" id="IPR011048">
    <property type="entry name" value="Haem_d1_sf"/>
</dbReference>
<dbReference type="SUPFAM" id="SSF51004">
    <property type="entry name" value="C-terminal (heme d1) domain of cytochrome cd1-nitrite reductase"/>
    <property type="match status" value="1"/>
</dbReference>
<dbReference type="PANTHER" id="PTHR30344">
    <property type="entry name" value="6-PHOSPHOGLUCONOLACTONASE-RELATED"/>
    <property type="match status" value="1"/>
</dbReference>
<evidence type="ECO:0000256" key="1">
    <source>
        <dbReference type="ARBA" id="ARBA00005564"/>
    </source>
</evidence>
<dbReference type="InterPro" id="IPR019405">
    <property type="entry name" value="Lactonase_7-beta_prop"/>
</dbReference>
<protein>
    <recommendedName>
        <fullName evidence="3">6-phosphogluconolactonase</fullName>
    </recommendedName>
</protein>
<organism evidence="2">
    <name type="scientific">marine metagenome</name>
    <dbReference type="NCBI Taxonomy" id="408172"/>
    <lineage>
        <taxon>unclassified sequences</taxon>
        <taxon>metagenomes</taxon>
        <taxon>ecological metagenomes</taxon>
    </lineage>
</organism>
<dbReference type="PANTHER" id="PTHR30344:SF1">
    <property type="entry name" value="6-PHOSPHOGLUCONOLACTONASE"/>
    <property type="match status" value="1"/>
</dbReference>
<sequence>MMTRLLPLSLTLALFAATSPLFAKDAMPLMIYGVSIGEEKAVVVKFHEKDGKPILEVVQSEPLGAPAGSITHHPDHNLLYIGAKDGRGFVYAVNDDGKIEKVREMPFKSGYCFLSLDRSGRYLLGVSYESGNLDVYRLDAKGLPEKLVDSRNEKKTMAHSVGVSSDNRSVYVPYVKEENALYQYRFDPETGKLSPGAPANIEIPDAVGPRHLAFHPTKPYVYFSNEQQLGVSAYKIGPRGGLQQLQICAALETPPAEGLAASDIVITPDGRFLYVPVRGFGKPLNAVFGYAIGEGGRLKSLGMTATDSIPWALGMSPHGDHLFVTSSKQGSLAAYAIDNKGGLKKEASVKIGERFWDILVLGETSE</sequence>
<dbReference type="Gene3D" id="2.130.10.10">
    <property type="entry name" value="YVTN repeat-like/Quinoprotein amine dehydrogenase"/>
    <property type="match status" value="1"/>
</dbReference>
<dbReference type="AlphaFoldDB" id="A0A381XBL5"/>
<accession>A0A381XBL5</accession>
<gene>
    <name evidence="2" type="ORF">METZ01_LOCUS114980</name>
</gene>
<evidence type="ECO:0000313" key="2">
    <source>
        <dbReference type="EMBL" id="SVA62126.1"/>
    </source>
</evidence>
<dbReference type="EMBL" id="UINC01014590">
    <property type="protein sequence ID" value="SVA62126.1"/>
    <property type="molecule type" value="Genomic_DNA"/>
</dbReference>
<reference evidence="2" key="1">
    <citation type="submission" date="2018-05" db="EMBL/GenBank/DDBJ databases">
        <authorList>
            <person name="Lanie J.A."/>
            <person name="Ng W.-L."/>
            <person name="Kazmierczak K.M."/>
            <person name="Andrzejewski T.M."/>
            <person name="Davidsen T.M."/>
            <person name="Wayne K.J."/>
            <person name="Tettelin H."/>
            <person name="Glass J.I."/>
            <person name="Rusch D."/>
            <person name="Podicherti R."/>
            <person name="Tsui H.-C.T."/>
            <person name="Winkler M.E."/>
        </authorList>
    </citation>
    <scope>NUCLEOTIDE SEQUENCE</scope>
</reference>
<dbReference type="InterPro" id="IPR015943">
    <property type="entry name" value="WD40/YVTN_repeat-like_dom_sf"/>
</dbReference>
<dbReference type="GO" id="GO:0005829">
    <property type="term" value="C:cytosol"/>
    <property type="evidence" value="ECO:0007669"/>
    <property type="project" value="TreeGrafter"/>
</dbReference>
<dbReference type="Pfam" id="PF10282">
    <property type="entry name" value="Lactonase"/>
    <property type="match status" value="1"/>
</dbReference>
<name>A0A381XBL5_9ZZZZ</name>
<proteinExistence type="inferred from homology"/>